<name>A0AAN4ZT14_9BILA</name>
<reference evidence="3" key="1">
    <citation type="submission" date="2022-10" db="EMBL/GenBank/DDBJ databases">
        <title>Genome assembly of Pristionchus species.</title>
        <authorList>
            <person name="Yoshida K."/>
            <person name="Sommer R.J."/>
        </authorList>
    </citation>
    <scope>NUCLEOTIDE SEQUENCE [LARGE SCALE GENOMIC DNA]</scope>
    <source>
        <strain evidence="3">RS5460</strain>
    </source>
</reference>
<keyword evidence="1" id="KW-0472">Membrane</keyword>
<accession>A0AAN4ZT14</accession>
<feature type="transmembrane region" description="Helical" evidence="1">
    <location>
        <begin position="139"/>
        <end position="164"/>
    </location>
</feature>
<keyword evidence="3" id="KW-1185">Reference proteome</keyword>
<protein>
    <submittedName>
        <fullName evidence="2">Uncharacterized protein</fullName>
    </submittedName>
</protein>
<evidence type="ECO:0000313" key="2">
    <source>
        <dbReference type="EMBL" id="GMR43240.1"/>
    </source>
</evidence>
<dbReference type="AlphaFoldDB" id="A0AAN4ZT14"/>
<feature type="non-terminal residue" evidence="2">
    <location>
        <position position="1"/>
    </location>
</feature>
<keyword evidence="1" id="KW-0812">Transmembrane</keyword>
<proteinExistence type="predicted"/>
<dbReference type="Proteomes" id="UP001328107">
    <property type="component" value="Unassembled WGS sequence"/>
</dbReference>
<organism evidence="2 3">
    <name type="scientific">Pristionchus mayeri</name>
    <dbReference type="NCBI Taxonomy" id="1317129"/>
    <lineage>
        <taxon>Eukaryota</taxon>
        <taxon>Metazoa</taxon>
        <taxon>Ecdysozoa</taxon>
        <taxon>Nematoda</taxon>
        <taxon>Chromadorea</taxon>
        <taxon>Rhabditida</taxon>
        <taxon>Rhabditina</taxon>
        <taxon>Diplogasteromorpha</taxon>
        <taxon>Diplogasteroidea</taxon>
        <taxon>Neodiplogasteridae</taxon>
        <taxon>Pristionchus</taxon>
    </lineage>
</organism>
<keyword evidence="1" id="KW-1133">Transmembrane helix</keyword>
<gene>
    <name evidence="2" type="ORF">PMAYCL1PPCAC_13435</name>
</gene>
<evidence type="ECO:0000256" key="1">
    <source>
        <dbReference type="SAM" id="Phobius"/>
    </source>
</evidence>
<evidence type="ECO:0000313" key="3">
    <source>
        <dbReference type="Proteomes" id="UP001328107"/>
    </source>
</evidence>
<comment type="caution">
    <text evidence="2">The sequence shown here is derived from an EMBL/GenBank/DDBJ whole genome shotgun (WGS) entry which is preliminary data.</text>
</comment>
<dbReference type="EMBL" id="BTRK01000003">
    <property type="protein sequence ID" value="GMR43240.1"/>
    <property type="molecule type" value="Genomic_DNA"/>
</dbReference>
<sequence length="177" mass="19732">NLCYNLIITVLARISASEMRHPIQLSSHHVATHPSHEARLHETLMHNVAQDSLLFCSTFPFSFLLLFLFSPPILQSHLFHLSAKSFRFLLLCSPLALRVLFSPCAVVPLPTFCAPLLPYPSSSEFSKLPSPFPVSLHPLSLSYLAQFFFSLPLPSLFALSPYLFCSGCPSGKHRIVP</sequence>
<feature type="transmembrane region" description="Helical" evidence="1">
    <location>
        <begin position="52"/>
        <end position="74"/>
    </location>
</feature>
<feature type="non-terminal residue" evidence="2">
    <location>
        <position position="177"/>
    </location>
</feature>